<accession>A0A1B7T8K2</accession>
<name>A0A1B7T8K2_9ASCO</name>
<proteinExistence type="predicted"/>
<dbReference type="GO" id="GO:0003725">
    <property type="term" value="F:double-stranded RNA binding"/>
    <property type="evidence" value="ECO:0007669"/>
    <property type="project" value="InterPro"/>
</dbReference>
<dbReference type="OrthoDB" id="67027at2759"/>
<comment type="caution">
    <text evidence="1">The sequence shown here is derived from an EMBL/GenBank/DDBJ whole genome shotgun (WGS) entry which is preliminary data.</text>
</comment>
<evidence type="ECO:0000313" key="2">
    <source>
        <dbReference type="Proteomes" id="UP000092321"/>
    </source>
</evidence>
<keyword evidence="2" id="KW-1185">Reference proteome</keyword>
<organism evidence="1 2">
    <name type="scientific">Hanseniaspora valbyensis NRRL Y-1626</name>
    <dbReference type="NCBI Taxonomy" id="766949"/>
    <lineage>
        <taxon>Eukaryota</taxon>
        <taxon>Fungi</taxon>
        <taxon>Dikarya</taxon>
        <taxon>Ascomycota</taxon>
        <taxon>Saccharomycotina</taxon>
        <taxon>Saccharomycetes</taxon>
        <taxon>Saccharomycodales</taxon>
        <taxon>Saccharomycodaceae</taxon>
        <taxon>Hanseniaspora</taxon>
    </lineage>
</organism>
<dbReference type="SUPFAM" id="SSF54768">
    <property type="entry name" value="dsRNA-binding domain-like"/>
    <property type="match status" value="1"/>
</dbReference>
<reference evidence="2" key="1">
    <citation type="journal article" date="2016" name="Proc. Natl. Acad. Sci. U.S.A.">
        <title>Comparative genomics of biotechnologically important yeasts.</title>
        <authorList>
            <person name="Riley R."/>
            <person name="Haridas S."/>
            <person name="Wolfe K.H."/>
            <person name="Lopes M.R."/>
            <person name="Hittinger C.T."/>
            <person name="Goeker M."/>
            <person name="Salamov A.A."/>
            <person name="Wisecaver J.H."/>
            <person name="Long T.M."/>
            <person name="Calvey C.H."/>
            <person name="Aerts A.L."/>
            <person name="Barry K.W."/>
            <person name="Choi C."/>
            <person name="Clum A."/>
            <person name="Coughlan A.Y."/>
            <person name="Deshpande S."/>
            <person name="Douglass A.P."/>
            <person name="Hanson S.J."/>
            <person name="Klenk H.-P."/>
            <person name="LaButti K.M."/>
            <person name="Lapidus A."/>
            <person name="Lindquist E.A."/>
            <person name="Lipzen A.M."/>
            <person name="Meier-Kolthoff J.P."/>
            <person name="Ohm R.A."/>
            <person name="Otillar R.P."/>
            <person name="Pangilinan J.L."/>
            <person name="Peng Y."/>
            <person name="Rokas A."/>
            <person name="Rosa C.A."/>
            <person name="Scheuner C."/>
            <person name="Sibirny A.A."/>
            <person name="Slot J.C."/>
            <person name="Stielow J.B."/>
            <person name="Sun H."/>
            <person name="Kurtzman C.P."/>
            <person name="Blackwell M."/>
            <person name="Grigoriev I.V."/>
            <person name="Jeffries T.W."/>
        </authorList>
    </citation>
    <scope>NUCLEOTIDE SEQUENCE [LARGE SCALE GENOMIC DNA]</scope>
    <source>
        <strain evidence="2">NRRL Y-1626</strain>
    </source>
</reference>
<dbReference type="AlphaFoldDB" id="A0A1B7T8K2"/>
<dbReference type="Gene3D" id="1.10.1520.10">
    <property type="entry name" value="Ribonuclease III domain"/>
    <property type="match status" value="1"/>
</dbReference>
<protein>
    <submittedName>
        <fullName evidence="1">Uncharacterized protein</fullName>
    </submittedName>
</protein>
<sequence length="387" mass="43745">MLRFLSSKSGISKTKNNRAINLNSNVLKRFQSDIKNSNLILTNTNKYLPEDQKLKQFDKETPNLEILKEFKQYQLEAKEALANITELEELLPKTNPTLTALFHRITLNNDNTSIKYHELATCLNCTDSELSSKFENLPNNEEYSLIGYTALKADILARLYLKYPRLPSSIANGLLTEFLGLNNLNNVGLTKFGLDLDRKTLLDSFLNKDDKFEIFGRVRSLSNIANTKMDKEIVEIASNEEGKKREEKVPVEYKSMSKATLAIFGLLKQKDSRLFHLFANDIFNVEELPVQKVFFLDNSIETLNNICKTENLSKPIFKLLTETGRYSADSMFIVGVFTETGEKLGEGYGKSLLDAKMRAALDASIKYLAYSPVLANGDIAFGKGEIL</sequence>
<dbReference type="CDD" id="cd19873">
    <property type="entry name" value="DSRM_MRPL3_like"/>
    <property type="match status" value="1"/>
</dbReference>
<dbReference type="GO" id="GO:0006396">
    <property type="term" value="P:RNA processing"/>
    <property type="evidence" value="ECO:0007669"/>
    <property type="project" value="InterPro"/>
</dbReference>
<dbReference type="GO" id="GO:0004525">
    <property type="term" value="F:ribonuclease III activity"/>
    <property type="evidence" value="ECO:0007669"/>
    <property type="project" value="InterPro"/>
</dbReference>
<dbReference type="Proteomes" id="UP000092321">
    <property type="component" value="Unassembled WGS sequence"/>
</dbReference>
<gene>
    <name evidence="1" type="ORF">HANVADRAFT_54161</name>
</gene>
<dbReference type="EMBL" id="LXPE01000277">
    <property type="protein sequence ID" value="OBA25038.1"/>
    <property type="molecule type" value="Genomic_DNA"/>
</dbReference>
<dbReference type="InterPro" id="IPR036389">
    <property type="entry name" value="RNase_III_sf"/>
</dbReference>
<evidence type="ECO:0000313" key="1">
    <source>
        <dbReference type="EMBL" id="OBA25038.1"/>
    </source>
</evidence>
<dbReference type="Gene3D" id="3.30.160.20">
    <property type="match status" value="1"/>
</dbReference>
<dbReference type="InterPro" id="IPR044443">
    <property type="entry name" value="Ribosomal_mL44_DSRM_fung"/>
</dbReference>